<name>A0AAX0B4V8_CLOBE</name>
<evidence type="ECO:0000313" key="1">
    <source>
        <dbReference type="EMBL" id="NRT89453.1"/>
    </source>
</evidence>
<evidence type="ECO:0000313" key="2">
    <source>
        <dbReference type="Proteomes" id="UP001193748"/>
    </source>
</evidence>
<reference evidence="1" key="2">
    <citation type="journal article" date="2022" name="Nat. Biotechnol.">
        <title>Carbon-negative production of acetone and isopropanol by gas fermentation at industrial pilot scale.</title>
        <authorList>
            <person name="Liew F.E."/>
            <person name="Nogle R."/>
            <person name="Abdalla T."/>
            <person name="Rasor B.J."/>
            <person name="Canter C."/>
            <person name="Jensen R.O."/>
            <person name="Wang L."/>
            <person name="Strutz J."/>
            <person name="Chirania P."/>
            <person name="De Tissera S."/>
            <person name="Mueller A.P."/>
            <person name="Ruan Z."/>
            <person name="Gao A."/>
            <person name="Tran L."/>
            <person name="Engle N.L."/>
            <person name="Bromley J.C."/>
            <person name="Daniell J."/>
            <person name="Conrado R."/>
            <person name="Tschaplinski T.J."/>
            <person name="Giannone R.J."/>
            <person name="Hettich R.L."/>
            <person name="Karim A.S."/>
            <person name="Simpson S.D."/>
            <person name="Brown S.D."/>
            <person name="Leang C."/>
            <person name="Jewett M.C."/>
            <person name="Kopke M."/>
        </authorList>
    </citation>
    <scope>NUCLEOTIDE SEQUENCE</scope>
    <source>
        <strain evidence="1">DJ080</strain>
    </source>
</reference>
<dbReference type="Proteomes" id="UP001193748">
    <property type="component" value="Unassembled WGS sequence"/>
</dbReference>
<dbReference type="EMBL" id="JABSWW010000001">
    <property type="protein sequence ID" value="NRT89453.1"/>
    <property type="molecule type" value="Genomic_DNA"/>
</dbReference>
<organism evidence="1 2">
    <name type="scientific">Clostridium beijerinckii</name>
    <name type="common">Clostridium MP</name>
    <dbReference type="NCBI Taxonomy" id="1520"/>
    <lineage>
        <taxon>Bacteria</taxon>
        <taxon>Bacillati</taxon>
        <taxon>Bacillota</taxon>
        <taxon>Clostridia</taxon>
        <taxon>Eubacteriales</taxon>
        <taxon>Clostridiaceae</taxon>
        <taxon>Clostridium</taxon>
    </lineage>
</organism>
<reference evidence="1" key="1">
    <citation type="submission" date="2020-05" db="EMBL/GenBank/DDBJ databases">
        <authorList>
            <person name="Brown S."/>
            <person name="Huntemann M."/>
            <person name="Clum A."/>
            <person name="Spunde A."/>
            <person name="Palaniappan K."/>
            <person name="Ritter S."/>
            <person name="Mikhailova N."/>
            <person name="Chen I.-M."/>
            <person name="Stamatis D."/>
            <person name="Reddy T."/>
            <person name="O'Malley R."/>
            <person name="Daum C."/>
            <person name="Shapiro N."/>
            <person name="Ivanova N."/>
            <person name="Kyrpides N."/>
            <person name="Woyke T."/>
        </authorList>
    </citation>
    <scope>NUCLEOTIDE SEQUENCE</scope>
    <source>
        <strain evidence="1">DJ080</strain>
    </source>
</reference>
<gene>
    <name evidence="1" type="ORF">B0H41_003132</name>
</gene>
<sequence length="343" mass="37433">MGWKITDKFLVDPQDNDSVPFDQGGIVRRSTWAKIKDYILGTASLATIDKTVRGAINEVNTSLSDSANKIAQLSNPNLLINGDFQVWQRGTSFNTSNSYCADRWMSVFLPSGSVAKDIKGLKITGCGTGGLFIVQSLEDKDYNKLLGKTVCFSCDLSVENMLQGSLFMQITDSTNVLGKISIDKNLLSNTPKRFNIIVDIPATANNCRIFIGSVKDVGAGVINSDCNVYVGNGKLELGDKATPFVPRLYAEELVLCKRYYEKGQGQIVSAFGTGYLSGVNFQVEKRVSPTCTVSYITDLVSWATASYTTLINNVNGIAEIDGSGYTTNRLYRLGVWTADAEIY</sequence>
<dbReference type="AlphaFoldDB" id="A0AAX0B4V8"/>
<proteinExistence type="predicted"/>
<dbReference type="RefSeq" id="WP_173711209.1">
    <property type="nucleotide sequence ID" value="NZ_JABSWW010000001.1"/>
</dbReference>
<accession>A0AAX0B4V8</accession>
<protein>
    <submittedName>
        <fullName evidence="1">Uncharacterized protein</fullName>
    </submittedName>
</protein>
<comment type="caution">
    <text evidence="1">The sequence shown here is derived from an EMBL/GenBank/DDBJ whole genome shotgun (WGS) entry which is preliminary data.</text>
</comment>